<dbReference type="EMBL" id="CAKXYY010000006">
    <property type="protein sequence ID" value="CAH2352274.1"/>
    <property type="molecule type" value="Genomic_DNA"/>
</dbReference>
<comment type="caution">
    <text evidence="6">The sequence shown here is derived from an EMBL/GenBank/DDBJ whole genome shotgun (WGS) entry which is preliminary data.</text>
</comment>
<dbReference type="InterPro" id="IPR051645">
    <property type="entry name" value="PER33/POM33_regulator"/>
</dbReference>
<dbReference type="GO" id="GO:0061024">
    <property type="term" value="P:membrane organization"/>
    <property type="evidence" value="ECO:0007669"/>
    <property type="project" value="TreeGrafter"/>
</dbReference>
<gene>
    <name evidence="6" type="ORF">CLIB1423_06S02718</name>
</gene>
<dbReference type="OrthoDB" id="5581259at2759"/>
<name>A0A9P0QP14_9ASCO</name>
<keyword evidence="4 5" id="KW-0472">Membrane</keyword>
<dbReference type="GO" id="GO:0005783">
    <property type="term" value="C:endoplasmic reticulum"/>
    <property type="evidence" value="ECO:0007669"/>
    <property type="project" value="TreeGrafter"/>
</dbReference>
<dbReference type="PANTHER" id="PTHR12703">
    <property type="entry name" value="TRANSMEMBRANE PROTEIN 33"/>
    <property type="match status" value="1"/>
</dbReference>
<evidence type="ECO:0000313" key="7">
    <source>
        <dbReference type="Proteomes" id="UP000837801"/>
    </source>
</evidence>
<keyword evidence="3 5" id="KW-1133">Transmembrane helix</keyword>
<accession>A0A9P0QP14</accession>
<feature type="transmembrane region" description="Helical" evidence="5">
    <location>
        <begin position="114"/>
        <end position="139"/>
    </location>
</feature>
<evidence type="ECO:0000256" key="2">
    <source>
        <dbReference type="ARBA" id="ARBA00022692"/>
    </source>
</evidence>
<proteinExistence type="predicted"/>
<dbReference type="Proteomes" id="UP000837801">
    <property type="component" value="Unassembled WGS sequence"/>
</dbReference>
<feature type="transmembrane region" description="Helical" evidence="5">
    <location>
        <begin position="44"/>
        <end position="66"/>
    </location>
</feature>
<keyword evidence="7" id="KW-1185">Reference proteome</keyword>
<dbReference type="GO" id="GO:0016020">
    <property type="term" value="C:membrane"/>
    <property type="evidence" value="ECO:0007669"/>
    <property type="project" value="UniProtKB-SubCell"/>
</dbReference>
<feature type="transmembrane region" description="Helical" evidence="5">
    <location>
        <begin position="159"/>
        <end position="177"/>
    </location>
</feature>
<evidence type="ECO:0000313" key="6">
    <source>
        <dbReference type="EMBL" id="CAH2352274.1"/>
    </source>
</evidence>
<dbReference type="AlphaFoldDB" id="A0A9P0QP14"/>
<evidence type="ECO:0000256" key="4">
    <source>
        <dbReference type="ARBA" id="ARBA00023136"/>
    </source>
</evidence>
<evidence type="ECO:0000256" key="1">
    <source>
        <dbReference type="ARBA" id="ARBA00004141"/>
    </source>
</evidence>
<dbReference type="GO" id="GO:0071786">
    <property type="term" value="P:endoplasmic reticulum tubular network organization"/>
    <property type="evidence" value="ECO:0007669"/>
    <property type="project" value="TreeGrafter"/>
</dbReference>
<sequence>MSETITSPNGTTSNGYTNETFPTEFAKKKLIKKQVSHAAIKKKAWLAGHLTTIVFGSIAIIFQALWLPNKYYISSISYRLTLIGAMVALAATFSHKFGLRSLPSTPTLMSHQNFQYLILSIVWCFTFKSVFKLLPFLLIAILHVSEEFKVDIVLKEQDFLASLIAYDELVLIVYLLLRTLLFRNTSGFQLTLFISFYWLRILYNKETGNLFRALIERLDGKVQGVKNPKVLKAWNKSKAYLKSKEATQH</sequence>
<organism evidence="6 7">
    <name type="scientific">[Candida] railenensis</name>
    <dbReference type="NCBI Taxonomy" id="45579"/>
    <lineage>
        <taxon>Eukaryota</taxon>
        <taxon>Fungi</taxon>
        <taxon>Dikarya</taxon>
        <taxon>Ascomycota</taxon>
        <taxon>Saccharomycotina</taxon>
        <taxon>Pichiomycetes</taxon>
        <taxon>Debaryomycetaceae</taxon>
        <taxon>Kurtzmaniella</taxon>
    </lineage>
</organism>
<evidence type="ECO:0000256" key="5">
    <source>
        <dbReference type="SAM" id="Phobius"/>
    </source>
</evidence>
<feature type="transmembrane region" description="Helical" evidence="5">
    <location>
        <begin position="72"/>
        <end position="93"/>
    </location>
</feature>
<reference evidence="6" key="1">
    <citation type="submission" date="2022-03" db="EMBL/GenBank/DDBJ databases">
        <authorList>
            <person name="Legras J.-L."/>
            <person name="Devillers H."/>
            <person name="Grondin C."/>
        </authorList>
    </citation>
    <scope>NUCLEOTIDE SEQUENCE</scope>
    <source>
        <strain evidence="6">CLIB 1423</strain>
    </source>
</reference>
<protein>
    <submittedName>
        <fullName evidence="6">Uncharacterized membrane protein</fullName>
    </submittedName>
</protein>
<comment type="subcellular location">
    <subcellularLocation>
        <location evidence="1">Membrane</location>
        <topology evidence="1">Multi-pass membrane protein</topology>
    </subcellularLocation>
</comment>
<evidence type="ECO:0000256" key="3">
    <source>
        <dbReference type="ARBA" id="ARBA00022989"/>
    </source>
</evidence>
<dbReference type="PANTHER" id="PTHR12703:SF3">
    <property type="entry name" value="ABR032WP"/>
    <property type="match status" value="1"/>
</dbReference>
<keyword evidence="2 5" id="KW-0812">Transmembrane</keyword>